<name>A9BDV7_PROM4</name>
<dbReference type="InterPro" id="IPR016024">
    <property type="entry name" value="ARM-type_fold"/>
</dbReference>
<organism evidence="3 4">
    <name type="scientific">Prochlorococcus marinus (strain MIT 9211)</name>
    <dbReference type="NCBI Taxonomy" id="93059"/>
    <lineage>
        <taxon>Bacteria</taxon>
        <taxon>Bacillati</taxon>
        <taxon>Cyanobacteriota</taxon>
        <taxon>Cyanophyceae</taxon>
        <taxon>Synechococcales</taxon>
        <taxon>Prochlorococcaceae</taxon>
        <taxon>Prochlorococcus</taxon>
    </lineage>
</organism>
<dbReference type="KEGG" id="pmj:P9211_03361"/>
<reference evidence="3 4" key="1">
    <citation type="journal article" date="2007" name="PLoS Genet.">
        <title>Patterns and implications of gene gain and loss in the evolution of Prochlorococcus.</title>
        <authorList>
            <person name="Kettler G.C."/>
            <person name="Martiny A.C."/>
            <person name="Huang K."/>
            <person name="Zucker J."/>
            <person name="Coleman M.L."/>
            <person name="Rodrigue S."/>
            <person name="Chen F."/>
            <person name="Lapidus A."/>
            <person name="Ferriera S."/>
            <person name="Johnson J."/>
            <person name="Steglich C."/>
            <person name="Church G.M."/>
            <person name="Richardson P."/>
            <person name="Chisholm S.W."/>
        </authorList>
    </citation>
    <scope>NUCLEOTIDE SEQUENCE [LARGE SCALE GENOMIC DNA]</scope>
    <source>
        <strain evidence="4">MIT 9211</strain>
    </source>
</reference>
<protein>
    <recommendedName>
        <fullName evidence="5">Bilin biosynthesis protein CpeY</fullName>
    </recommendedName>
</protein>
<proteinExistence type="predicted"/>
<evidence type="ECO:0008006" key="5">
    <source>
        <dbReference type="Google" id="ProtNLM"/>
    </source>
</evidence>
<evidence type="ECO:0000256" key="1">
    <source>
        <dbReference type="ARBA" id="ARBA00022549"/>
    </source>
</evidence>
<keyword evidence="4" id="KW-1185">Reference proteome</keyword>
<dbReference type="RefSeq" id="WP_012194891.1">
    <property type="nucleotide sequence ID" value="NC_009976.1"/>
</dbReference>
<dbReference type="HOGENOM" id="CLU_050203_0_0_3"/>
<dbReference type="GO" id="GO:0030089">
    <property type="term" value="C:phycobilisome"/>
    <property type="evidence" value="ECO:0007669"/>
    <property type="project" value="UniProtKB-KW"/>
</dbReference>
<dbReference type="Pfam" id="PF13646">
    <property type="entry name" value="HEAT_2"/>
    <property type="match status" value="1"/>
</dbReference>
<evidence type="ECO:0000256" key="2">
    <source>
        <dbReference type="ARBA" id="ARBA00022738"/>
    </source>
</evidence>
<keyword evidence="2" id="KW-0605">Phycobilisome</keyword>
<dbReference type="AlphaFoldDB" id="A9BDV7"/>
<dbReference type="Proteomes" id="UP000000788">
    <property type="component" value="Chromosome"/>
</dbReference>
<dbReference type="OrthoDB" id="527225at2"/>
<evidence type="ECO:0000313" key="3">
    <source>
        <dbReference type="EMBL" id="ABX08267.1"/>
    </source>
</evidence>
<accession>A9BDV7</accession>
<dbReference type="eggNOG" id="COG1413">
    <property type="taxonomic scope" value="Bacteria"/>
</dbReference>
<sequence length="441" mass="49941">MNIASLDNLPPLTKQEALNILATPLNDLKLGSDYYKAVFHLAKYPCKETEEALLALLYKESFEQPIQIAQRKAIEILAHLDCRRAIPVIGNLLTSDDPYIVENSAWALNKLGCNEKVLHSYIGTLLTQPNQNRRILVQSLSGMLARSELSKIRDLFNSDPLSPGVKGACIAAIFRLTGESSEVSQLGKYLELPNQNDRQSAVQDIIDANASSLLGKVVSTPISPFFKLRAIDHLWSKKLDNNDNKELFNIIETTLIDDPNKLALVKSSNHQEDIDSCIKKLFNTDFNVGYIALKILLGKKLSNVFPHLINSWDKITKDYGAIYFLTILFRKIEGLDQSQTNLVIEFLFSCLSNDWPLFMKFRSSAIISLMKIDPSICKGHISQWLDVNLNPYWPCRYSTLMCMDELLGPLELYPFIGDLKNKFNDNNRFVSAKAKDIFYRL</sequence>
<gene>
    <name evidence="3" type="primary">cpeY</name>
    <name evidence="3" type="ordered locus">P9211_03361</name>
</gene>
<keyword evidence="1" id="KW-0042">Antenna complex</keyword>
<dbReference type="SUPFAM" id="SSF48371">
    <property type="entry name" value="ARM repeat"/>
    <property type="match status" value="1"/>
</dbReference>
<dbReference type="STRING" id="93059.P9211_03361"/>
<dbReference type="EMBL" id="CP000878">
    <property type="protein sequence ID" value="ABX08267.1"/>
    <property type="molecule type" value="Genomic_DNA"/>
</dbReference>
<dbReference type="InterPro" id="IPR011989">
    <property type="entry name" value="ARM-like"/>
</dbReference>
<dbReference type="Gene3D" id="1.25.10.10">
    <property type="entry name" value="Leucine-rich Repeat Variant"/>
    <property type="match status" value="1"/>
</dbReference>
<evidence type="ECO:0000313" key="4">
    <source>
        <dbReference type="Proteomes" id="UP000000788"/>
    </source>
</evidence>